<feature type="compositionally biased region" description="Low complexity" evidence="14">
    <location>
        <begin position="360"/>
        <end position="371"/>
    </location>
</feature>
<dbReference type="InterPro" id="IPR003617">
    <property type="entry name" value="TFIIS/CRSP70_N_sub"/>
</dbReference>
<keyword evidence="10 13" id="KW-0539">Nucleus</keyword>
<evidence type="ECO:0000256" key="14">
    <source>
        <dbReference type="SAM" id="MobiDB-lite"/>
    </source>
</evidence>
<evidence type="ECO:0000313" key="19">
    <source>
        <dbReference type="Proteomes" id="UP000694621"/>
    </source>
</evidence>
<dbReference type="CDD" id="cd00183">
    <property type="entry name" value="TFIIS_I"/>
    <property type="match status" value="1"/>
</dbReference>
<dbReference type="GO" id="GO:0005634">
    <property type="term" value="C:nucleus"/>
    <property type="evidence" value="ECO:0007669"/>
    <property type="project" value="UniProtKB-SubCell"/>
</dbReference>
<dbReference type="GO" id="GO:0003677">
    <property type="term" value="F:DNA binding"/>
    <property type="evidence" value="ECO:0007669"/>
    <property type="project" value="UniProtKB-KW"/>
</dbReference>
<feature type="domain" description="TFIIS-type" evidence="15">
    <location>
        <begin position="580"/>
        <end position="620"/>
    </location>
</feature>
<dbReference type="AlphaFoldDB" id="A0A8B9JJZ2"/>
<feature type="compositionally biased region" description="Basic and acidic residues" evidence="14">
    <location>
        <begin position="191"/>
        <end position="200"/>
    </location>
</feature>
<dbReference type="PROSITE" id="PS51321">
    <property type="entry name" value="TFIIS_CENTRAL"/>
    <property type="match status" value="1"/>
</dbReference>
<feature type="compositionally biased region" description="Basic and acidic residues" evidence="14">
    <location>
        <begin position="286"/>
        <end position="318"/>
    </location>
</feature>
<keyword evidence="8" id="KW-0238">DNA-binding</keyword>
<keyword evidence="4" id="KW-0479">Metal-binding</keyword>
<dbReference type="Proteomes" id="UP000694621">
    <property type="component" value="Unplaced"/>
</dbReference>
<dbReference type="PROSITE" id="PS51133">
    <property type="entry name" value="ZF_TFIIS_2"/>
    <property type="match status" value="1"/>
</dbReference>
<dbReference type="Gene3D" id="1.10.472.30">
    <property type="entry name" value="Transcription elongation factor S-II, central domain"/>
    <property type="match status" value="1"/>
</dbReference>
<evidence type="ECO:0000256" key="10">
    <source>
        <dbReference type="ARBA" id="ARBA00023242"/>
    </source>
</evidence>
<dbReference type="FunFam" id="1.20.930.10:FF:000002">
    <property type="entry name" value="Transcription elongation factor A (SII), 1"/>
    <property type="match status" value="1"/>
</dbReference>
<name>A0A8B9JJZ2_ASTMX</name>
<protein>
    <submittedName>
        <fullName evidence="18">Transcription elongation factor A protein 3-like</fullName>
    </submittedName>
</protein>
<evidence type="ECO:0000256" key="4">
    <source>
        <dbReference type="ARBA" id="ARBA00022723"/>
    </source>
</evidence>
<feature type="compositionally biased region" description="Basic and acidic residues" evidence="14">
    <location>
        <begin position="420"/>
        <end position="429"/>
    </location>
</feature>
<keyword evidence="6" id="KW-0862">Zinc</keyword>
<feature type="compositionally biased region" description="Basic and acidic residues" evidence="14">
    <location>
        <begin position="326"/>
        <end position="339"/>
    </location>
</feature>
<feature type="compositionally biased region" description="Basic and acidic residues" evidence="14">
    <location>
        <begin position="349"/>
        <end position="359"/>
    </location>
</feature>
<evidence type="ECO:0000259" key="17">
    <source>
        <dbReference type="PROSITE" id="PS51321"/>
    </source>
</evidence>
<dbReference type="Gene3D" id="2.20.25.10">
    <property type="match status" value="1"/>
</dbReference>
<sequence length="622" mass="70257">MTREEELIRIAKKLDKMVSRNNMEGALDLLRELKDFNMTLKLLQDTRIGMSVNGIRKHCTDEDVISLAKILIKNWKRLLESAHSQKDERPLELKNGSDDSKQTESSSGPSPDRESSPKSNSDSHKELTDKHKTEKKEVEVKKEKQESDHKKEKQLSNHAKEKDRKDVFNSSIFSRSPPPHPASPPKSSSVEVKRERRDAPVDFFPPPPPLHSHSAHPRRPSTEVKKERKETADPDAPLPPLPLHLHPPAPPKRPLLDMKKDKDKGKEKEKERKETTAPKQNTQQRTSEHSKDSRDVGDSKPPKRLSVEMKKERKDSTDFKQQPKKPTLEGKKERKDTTDSKSSQGQQSRDSKPQRRDSSNSKSSSSPPAKKLSVERRDSTNSKSSSSPPAKKLSGERRDSHSSKSAHPGLLQRKMSTDSNDGRKSKPETPKTPTTPTSPMSPSFSSGSGPLSPRLLTGDSIRDKCIEMLSAALRTDDDYKDYGANCDAMGAEIEDHIYQEIKATDMKYKNRVRSRISNLKDPKNPNLRKNVLDGAIDLRRIATMTAEEMASDELKQLRNVMTQEAIREHQMAKTGGTTTDLLQCGKCKKKNCTYNQVQTRSADEPMTTFVLCNECGNRWKFC</sequence>
<evidence type="ECO:0000313" key="18">
    <source>
        <dbReference type="Ensembl" id="ENSAMXP00005022664.1"/>
    </source>
</evidence>
<evidence type="ECO:0000256" key="8">
    <source>
        <dbReference type="ARBA" id="ARBA00023125"/>
    </source>
</evidence>
<dbReference type="GO" id="GO:0008270">
    <property type="term" value="F:zinc ion binding"/>
    <property type="evidence" value="ECO:0007669"/>
    <property type="project" value="UniProtKB-KW"/>
</dbReference>
<feature type="compositionally biased region" description="Low complexity" evidence="14">
    <location>
        <begin position="431"/>
        <end position="456"/>
    </location>
</feature>
<feature type="compositionally biased region" description="Basic and acidic residues" evidence="14">
    <location>
        <begin position="393"/>
        <end position="402"/>
    </location>
</feature>
<dbReference type="InterPro" id="IPR035441">
    <property type="entry name" value="TFIIS/LEDGF_dom_sf"/>
</dbReference>
<dbReference type="Ensembl" id="ENSAMXT00005025036.1">
    <property type="protein sequence ID" value="ENSAMXP00005022664.1"/>
    <property type="gene ID" value="ENSAMXG00005011697.1"/>
</dbReference>
<comment type="similarity">
    <text evidence="2">Belongs to the TFS-II family.</text>
</comment>
<dbReference type="InterPro" id="IPR017923">
    <property type="entry name" value="TFIIS_N"/>
</dbReference>
<proteinExistence type="inferred from homology"/>
<dbReference type="SUPFAM" id="SSF47676">
    <property type="entry name" value="Conserved domain common to transcription factors TFIIS, elongin A, CRSP70"/>
    <property type="match status" value="1"/>
</dbReference>
<feature type="compositionally biased region" description="Basic and acidic residues" evidence="14">
    <location>
        <begin position="82"/>
        <end position="102"/>
    </location>
</feature>
<feature type="compositionally biased region" description="Basic and acidic residues" evidence="14">
    <location>
        <begin position="111"/>
        <end position="167"/>
    </location>
</feature>
<dbReference type="Pfam" id="PF08711">
    <property type="entry name" value="Med26"/>
    <property type="match status" value="1"/>
</dbReference>
<evidence type="ECO:0000256" key="9">
    <source>
        <dbReference type="ARBA" id="ARBA00023163"/>
    </source>
</evidence>
<keyword evidence="7" id="KW-0805">Transcription regulation</keyword>
<accession>A0A8B9JJZ2</accession>
<dbReference type="SMART" id="SM00509">
    <property type="entry name" value="TFS2N"/>
    <property type="match status" value="1"/>
</dbReference>
<evidence type="ECO:0000256" key="12">
    <source>
        <dbReference type="PROSITE-ProRule" id="PRU00472"/>
    </source>
</evidence>
<gene>
    <name evidence="18" type="primary">tcea3</name>
</gene>
<dbReference type="SMART" id="SM00440">
    <property type="entry name" value="ZnF_C2C2"/>
    <property type="match status" value="1"/>
</dbReference>
<keyword evidence="3" id="KW-0597">Phosphoprotein</keyword>
<dbReference type="CDD" id="cd13749">
    <property type="entry name" value="Zn-ribbon_TFIIS"/>
    <property type="match status" value="1"/>
</dbReference>
<feature type="compositionally biased region" description="Basic and acidic residues" evidence="14">
    <location>
        <begin position="220"/>
        <end position="232"/>
    </location>
</feature>
<dbReference type="InterPro" id="IPR003618">
    <property type="entry name" value="TFIIS_cen_dom"/>
</dbReference>
<feature type="domain" description="TFIIS N-terminal" evidence="16">
    <location>
        <begin position="5"/>
        <end position="82"/>
    </location>
</feature>
<evidence type="ECO:0000259" key="15">
    <source>
        <dbReference type="PROSITE" id="PS51133"/>
    </source>
</evidence>
<dbReference type="SUPFAM" id="SSF46942">
    <property type="entry name" value="Elongation factor TFIIS domain 2"/>
    <property type="match status" value="1"/>
</dbReference>
<dbReference type="Gene3D" id="1.20.930.10">
    <property type="entry name" value="Conserved domain common to transcription factors TFIIS, elongin A, CRSP70"/>
    <property type="match status" value="1"/>
</dbReference>
<evidence type="ECO:0000256" key="5">
    <source>
        <dbReference type="ARBA" id="ARBA00022771"/>
    </source>
</evidence>
<feature type="compositionally biased region" description="Basic and acidic residues" evidence="14">
    <location>
        <begin position="254"/>
        <end position="276"/>
    </location>
</feature>
<dbReference type="GO" id="GO:0006351">
    <property type="term" value="P:DNA-templated transcription"/>
    <property type="evidence" value="ECO:0007669"/>
    <property type="project" value="InterPro"/>
</dbReference>
<dbReference type="FunFam" id="2.20.25.10:FF:000001">
    <property type="entry name" value="Probable Transcription elongation factor S-II"/>
    <property type="match status" value="1"/>
</dbReference>
<evidence type="ECO:0000256" key="1">
    <source>
        <dbReference type="ARBA" id="ARBA00004123"/>
    </source>
</evidence>
<evidence type="ECO:0000256" key="11">
    <source>
        <dbReference type="ARBA" id="ARBA00025408"/>
    </source>
</evidence>
<keyword evidence="9" id="KW-0804">Transcription</keyword>
<feature type="compositionally biased region" description="Pro residues" evidence="14">
    <location>
        <begin position="236"/>
        <end position="253"/>
    </location>
</feature>
<evidence type="ECO:0000256" key="13">
    <source>
        <dbReference type="PROSITE-ProRule" id="PRU00649"/>
    </source>
</evidence>
<keyword evidence="5 12" id="KW-0863">Zinc-finger</keyword>
<dbReference type="Pfam" id="PF01096">
    <property type="entry name" value="Zn_ribbon_TFIIS"/>
    <property type="match status" value="1"/>
</dbReference>
<comment type="subcellular location">
    <subcellularLocation>
        <location evidence="1 13">Nucleus</location>
    </subcellularLocation>
</comment>
<evidence type="ECO:0000256" key="6">
    <source>
        <dbReference type="ARBA" id="ARBA00022833"/>
    </source>
</evidence>
<reference evidence="18" key="1">
    <citation type="submission" date="2025-08" db="UniProtKB">
        <authorList>
            <consortium name="Ensembl"/>
        </authorList>
    </citation>
    <scope>IDENTIFICATION</scope>
</reference>
<organism evidence="18 19">
    <name type="scientific">Astyanax mexicanus</name>
    <name type="common">Blind cave fish</name>
    <name type="synonym">Astyanax fasciatus mexicanus</name>
    <dbReference type="NCBI Taxonomy" id="7994"/>
    <lineage>
        <taxon>Eukaryota</taxon>
        <taxon>Metazoa</taxon>
        <taxon>Chordata</taxon>
        <taxon>Craniata</taxon>
        <taxon>Vertebrata</taxon>
        <taxon>Euteleostomi</taxon>
        <taxon>Actinopterygii</taxon>
        <taxon>Neopterygii</taxon>
        <taxon>Teleostei</taxon>
        <taxon>Ostariophysi</taxon>
        <taxon>Characiformes</taxon>
        <taxon>Characoidei</taxon>
        <taxon>Acestrorhamphidae</taxon>
        <taxon>Acestrorhamphinae</taxon>
        <taxon>Astyanax</taxon>
    </lineage>
</organism>
<dbReference type="InterPro" id="IPR001222">
    <property type="entry name" value="Znf_TFIIS"/>
</dbReference>
<dbReference type="InterPro" id="IPR036575">
    <property type="entry name" value="TFIIS_cen_dom_sf"/>
</dbReference>
<dbReference type="PANTHER" id="PTHR11477:SF50">
    <property type="entry name" value="TRANSCRIPTION ELONGATION FACTOR A PROTEIN 3 ISOFORM X1"/>
    <property type="match status" value="1"/>
</dbReference>
<dbReference type="Pfam" id="PF07500">
    <property type="entry name" value="TFIIS_M"/>
    <property type="match status" value="1"/>
</dbReference>
<dbReference type="SMART" id="SM00510">
    <property type="entry name" value="TFS2M"/>
    <property type="match status" value="1"/>
</dbReference>
<dbReference type="PROSITE" id="PS00466">
    <property type="entry name" value="ZF_TFIIS_1"/>
    <property type="match status" value="1"/>
</dbReference>
<dbReference type="PANTHER" id="PTHR11477">
    <property type="entry name" value="TRANSCRIPTION FACTOR S-II ZINC FINGER DOMAIN-CONTAINING PROTEIN"/>
    <property type="match status" value="1"/>
</dbReference>
<evidence type="ECO:0000256" key="7">
    <source>
        <dbReference type="ARBA" id="ARBA00023015"/>
    </source>
</evidence>
<dbReference type="PROSITE" id="PS51319">
    <property type="entry name" value="TFIIS_N"/>
    <property type="match status" value="1"/>
</dbReference>
<comment type="function">
    <text evidence="11">Necessary for efficient RNA polymerase II transcription elongation past template-encoded arresting sites. The arresting sites in DNA have the property of trapping a certain fraction of elongating RNA polymerases that pass through, resulting in locked ternary complexes. Cleavage of the nascent transcript by S-II allows the resumption of elongation from the new 3'-terminus.</text>
</comment>
<dbReference type="SUPFAM" id="SSF57783">
    <property type="entry name" value="Zinc beta-ribbon"/>
    <property type="match status" value="1"/>
</dbReference>
<feature type="compositionally biased region" description="Low complexity" evidence="14">
    <location>
        <begin position="382"/>
        <end position="392"/>
    </location>
</feature>
<evidence type="ECO:0000259" key="16">
    <source>
        <dbReference type="PROSITE" id="PS51319"/>
    </source>
</evidence>
<feature type="domain" description="TFIIS central" evidence="17">
    <location>
        <begin position="461"/>
        <end position="577"/>
    </location>
</feature>
<evidence type="ECO:0000256" key="3">
    <source>
        <dbReference type="ARBA" id="ARBA00022553"/>
    </source>
</evidence>
<feature type="region of interest" description="Disordered" evidence="14">
    <location>
        <begin position="82"/>
        <end position="456"/>
    </location>
</feature>
<evidence type="ECO:0000256" key="2">
    <source>
        <dbReference type="ARBA" id="ARBA00009647"/>
    </source>
</evidence>